<dbReference type="Proteomes" id="UP000239209">
    <property type="component" value="Unassembled WGS sequence"/>
</dbReference>
<evidence type="ECO:0000313" key="2">
    <source>
        <dbReference type="Proteomes" id="UP000239209"/>
    </source>
</evidence>
<reference evidence="1 2" key="1">
    <citation type="submission" date="2018-03" db="EMBL/GenBank/DDBJ databases">
        <title>Genomic Encyclopedia of Archaeal and Bacterial Type Strains, Phase II (KMG-II): from individual species to whole genera.</title>
        <authorList>
            <person name="Goeker M."/>
        </authorList>
    </citation>
    <scope>NUCLEOTIDE SEQUENCE [LARGE SCALE GENOMIC DNA]</scope>
    <source>
        <strain evidence="1 2">DSM 45348</strain>
    </source>
</reference>
<dbReference type="SUPFAM" id="SSF56634">
    <property type="entry name" value="Heme-dependent catalase-like"/>
    <property type="match status" value="1"/>
</dbReference>
<gene>
    <name evidence="1" type="ORF">CLV70_110245</name>
</gene>
<name>A0A2T0S2K8_9ACTN</name>
<proteinExistence type="predicted"/>
<organism evidence="1 2">
    <name type="scientific">Pseudosporangium ferrugineum</name>
    <dbReference type="NCBI Taxonomy" id="439699"/>
    <lineage>
        <taxon>Bacteria</taxon>
        <taxon>Bacillati</taxon>
        <taxon>Actinomycetota</taxon>
        <taxon>Actinomycetes</taxon>
        <taxon>Micromonosporales</taxon>
        <taxon>Micromonosporaceae</taxon>
        <taxon>Pseudosporangium</taxon>
    </lineage>
</organism>
<dbReference type="InterPro" id="IPR020835">
    <property type="entry name" value="Catalase_sf"/>
</dbReference>
<keyword evidence="2" id="KW-1185">Reference proteome</keyword>
<dbReference type="GO" id="GO:0020037">
    <property type="term" value="F:heme binding"/>
    <property type="evidence" value="ECO:0007669"/>
    <property type="project" value="InterPro"/>
</dbReference>
<accession>A0A2T0S2K8</accession>
<protein>
    <recommendedName>
        <fullName evidence="3">Phosphodiesterase</fullName>
    </recommendedName>
</protein>
<evidence type="ECO:0008006" key="3">
    <source>
        <dbReference type="Google" id="ProtNLM"/>
    </source>
</evidence>
<evidence type="ECO:0000313" key="1">
    <source>
        <dbReference type="EMBL" id="PRY27658.1"/>
    </source>
</evidence>
<comment type="caution">
    <text evidence="1">The sequence shown here is derived from an EMBL/GenBank/DDBJ whole genome shotgun (WGS) entry which is preliminary data.</text>
</comment>
<sequence>MRIGRALVAAGVVAAGVRVAHSRTRRFLHPDGRSFTGELEVWGLGAPTGAALLDRPGRHPVTLRISRGAGTPPGYPDVLGVAVRVHGPVAGRRHDLLFSTAGRGRWTRHLPAPRFEFDTLYGSLLPYRTGTGRKLYLAVQPDLYARALGRTLESVVAAARHDGARLMLTAATGSGPLRPAGRIHFGQVLPAGIDAALAFDPVRNVPADLHPTGLIHASRAPAYRLGQRWRGARPAEPDQAAVARTATHG</sequence>
<dbReference type="RefSeq" id="WP_245908384.1">
    <property type="nucleotide sequence ID" value="NZ_PVZG01000010.1"/>
</dbReference>
<dbReference type="AlphaFoldDB" id="A0A2T0S2K8"/>
<dbReference type="EMBL" id="PVZG01000010">
    <property type="protein sequence ID" value="PRY27658.1"/>
    <property type="molecule type" value="Genomic_DNA"/>
</dbReference>